<keyword evidence="5" id="KW-1015">Disulfide bond</keyword>
<dbReference type="Gene3D" id="2.40.10.10">
    <property type="entry name" value="Trypsin-like serine proteases"/>
    <property type="match status" value="1"/>
</dbReference>
<dbReference type="InterPro" id="IPR001254">
    <property type="entry name" value="Trypsin_dom"/>
</dbReference>
<dbReference type="FunFam" id="2.40.10.10:FF:000068">
    <property type="entry name" value="transmembrane protease serine 2"/>
    <property type="match status" value="1"/>
</dbReference>
<dbReference type="InterPro" id="IPR050430">
    <property type="entry name" value="Peptidase_S1"/>
</dbReference>
<keyword evidence="2" id="KW-0645">Protease</keyword>
<dbReference type="Pfam" id="PF00089">
    <property type="entry name" value="Trypsin"/>
    <property type="match status" value="1"/>
</dbReference>
<dbReference type="GeneID" id="105367739"/>
<evidence type="ECO:0000256" key="2">
    <source>
        <dbReference type="ARBA" id="ARBA00022670"/>
    </source>
</evidence>
<gene>
    <name evidence="8" type="primary">LOC105367739</name>
</gene>
<keyword evidence="3" id="KW-0378">Hydrolase</keyword>
<dbReference type="AlphaFoldDB" id="A0AAJ6YUU2"/>
<feature type="domain" description="Peptidase S1" evidence="6">
    <location>
        <begin position="28"/>
        <end position="258"/>
    </location>
</feature>
<organism evidence="7 8">
    <name type="scientific">Ceratosolen solmsi marchali</name>
    <dbReference type="NCBI Taxonomy" id="326594"/>
    <lineage>
        <taxon>Eukaryota</taxon>
        <taxon>Metazoa</taxon>
        <taxon>Ecdysozoa</taxon>
        <taxon>Arthropoda</taxon>
        <taxon>Hexapoda</taxon>
        <taxon>Insecta</taxon>
        <taxon>Pterygota</taxon>
        <taxon>Neoptera</taxon>
        <taxon>Endopterygota</taxon>
        <taxon>Hymenoptera</taxon>
        <taxon>Apocrita</taxon>
        <taxon>Proctotrupomorpha</taxon>
        <taxon>Chalcidoidea</taxon>
        <taxon>Agaonidae</taxon>
        <taxon>Agaoninae</taxon>
        <taxon>Ceratosolen</taxon>
    </lineage>
</organism>
<dbReference type="RefSeq" id="XP_011504810.1">
    <property type="nucleotide sequence ID" value="XM_011506508.1"/>
</dbReference>
<evidence type="ECO:0000256" key="4">
    <source>
        <dbReference type="ARBA" id="ARBA00022825"/>
    </source>
</evidence>
<dbReference type="PRINTS" id="PR00722">
    <property type="entry name" value="CHYMOTRYPSIN"/>
</dbReference>
<dbReference type="CDD" id="cd00190">
    <property type="entry name" value="Tryp_SPc"/>
    <property type="match status" value="1"/>
</dbReference>
<dbReference type="InterPro" id="IPR043504">
    <property type="entry name" value="Peptidase_S1_PA_chymotrypsin"/>
</dbReference>
<keyword evidence="7" id="KW-1185">Reference proteome</keyword>
<sequence>MRLFSVICTYLALIFIGFAVAFKRQMRVIGGTDANIMEFPHQVSLRLFSNNKHYCSGSIITNKHILTAAHCLYRLEAYYSDTRIYTGCTNRKNTTGSSYRIQNVFIHPHFTGELITSSMFRHDIAIIEVVGVIEFSEIQKMAKLPTRKIRIGEIAEASGWSLTSPTSNTIFSILQKAPMRIMSNIECMQKNPIKLYKGQFCAFLQPGVGICTYDSGGPLTSNGIIIGIISFCVPCAVGLPDVYTDIYYYLDFIKSITNI</sequence>
<dbReference type="GO" id="GO:0004252">
    <property type="term" value="F:serine-type endopeptidase activity"/>
    <property type="evidence" value="ECO:0007669"/>
    <property type="project" value="InterPro"/>
</dbReference>
<evidence type="ECO:0000256" key="3">
    <source>
        <dbReference type="ARBA" id="ARBA00022801"/>
    </source>
</evidence>
<evidence type="ECO:0000256" key="5">
    <source>
        <dbReference type="ARBA" id="ARBA00023157"/>
    </source>
</evidence>
<name>A0AAJ6YUU2_9HYME</name>
<dbReference type="KEGG" id="csol:105367739"/>
<evidence type="ECO:0000313" key="8">
    <source>
        <dbReference type="RefSeq" id="XP_011504810.1"/>
    </source>
</evidence>
<dbReference type="PANTHER" id="PTHR24276:SF98">
    <property type="entry name" value="FI18310P1-RELATED"/>
    <property type="match status" value="1"/>
</dbReference>
<evidence type="ECO:0000256" key="1">
    <source>
        <dbReference type="ARBA" id="ARBA00007664"/>
    </source>
</evidence>
<dbReference type="SMART" id="SM00020">
    <property type="entry name" value="Tryp_SPc"/>
    <property type="match status" value="1"/>
</dbReference>
<comment type="similarity">
    <text evidence="1">Belongs to the peptidase S1 family.</text>
</comment>
<dbReference type="InterPro" id="IPR001314">
    <property type="entry name" value="Peptidase_S1A"/>
</dbReference>
<reference evidence="8" key="1">
    <citation type="submission" date="2025-08" db="UniProtKB">
        <authorList>
            <consortium name="RefSeq"/>
        </authorList>
    </citation>
    <scope>IDENTIFICATION</scope>
</reference>
<protein>
    <submittedName>
        <fullName evidence="8">Chymotrypsin-2-like</fullName>
    </submittedName>
</protein>
<dbReference type="PROSITE" id="PS50240">
    <property type="entry name" value="TRYPSIN_DOM"/>
    <property type="match status" value="1"/>
</dbReference>
<dbReference type="InterPro" id="IPR018114">
    <property type="entry name" value="TRYPSIN_HIS"/>
</dbReference>
<keyword evidence="4" id="KW-0720">Serine protease</keyword>
<dbReference type="GO" id="GO:0006508">
    <property type="term" value="P:proteolysis"/>
    <property type="evidence" value="ECO:0007669"/>
    <property type="project" value="UniProtKB-KW"/>
</dbReference>
<evidence type="ECO:0000313" key="7">
    <source>
        <dbReference type="Proteomes" id="UP000695007"/>
    </source>
</evidence>
<dbReference type="InterPro" id="IPR009003">
    <property type="entry name" value="Peptidase_S1_PA"/>
</dbReference>
<evidence type="ECO:0000259" key="6">
    <source>
        <dbReference type="PROSITE" id="PS50240"/>
    </source>
</evidence>
<proteinExistence type="inferred from homology"/>
<dbReference type="SUPFAM" id="SSF50494">
    <property type="entry name" value="Trypsin-like serine proteases"/>
    <property type="match status" value="1"/>
</dbReference>
<dbReference type="PROSITE" id="PS00134">
    <property type="entry name" value="TRYPSIN_HIS"/>
    <property type="match status" value="1"/>
</dbReference>
<dbReference type="PANTHER" id="PTHR24276">
    <property type="entry name" value="POLYSERASE-RELATED"/>
    <property type="match status" value="1"/>
</dbReference>
<dbReference type="Proteomes" id="UP000695007">
    <property type="component" value="Unplaced"/>
</dbReference>
<accession>A0AAJ6YUU2</accession>